<organism evidence="1 2">
    <name type="scientific">Solibacillus isronensis B3W22</name>
    <dbReference type="NCBI Taxonomy" id="1224748"/>
    <lineage>
        <taxon>Bacteria</taxon>
        <taxon>Bacillati</taxon>
        <taxon>Bacillota</taxon>
        <taxon>Bacilli</taxon>
        <taxon>Bacillales</taxon>
        <taxon>Caryophanaceae</taxon>
        <taxon>Solibacillus</taxon>
    </lineage>
</organism>
<dbReference type="EMBL" id="AMCK01000002">
    <property type="protein sequence ID" value="EKB46308.1"/>
    <property type="molecule type" value="Genomic_DNA"/>
</dbReference>
<dbReference type="Proteomes" id="UP000004738">
    <property type="component" value="Unassembled WGS sequence"/>
</dbReference>
<keyword evidence="2" id="KW-1185">Reference proteome</keyword>
<gene>
    <name evidence="1" type="ORF">B857_00517</name>
</gene>
<reference evidence="1 2" key="1">
    <citation type="journal article" date="2012" name="J. Bacteriol.">
        <title>Draft Genome Sequence of Bacillus isronensis Strain B3W22, Isolated from the Upper Atmosphere.</title>
        <authorList>
            <person name="Shivaji S."/>
            <person name="Ara S."/>
            <person name="Singh S.K."/>
            <person name="Bandi S."/>
            <person name="Singh A."/>
            <person name="Pinnaka A.K."/>
        </authorList>
    </citation>
    <scope>NUCLEOTIDE SEQUENCE [LARGE SCALE GENOMIC DNA]</scope>
    <source>
        <strain evidence="1 2">B3W22</strain>
    </source>
</reference>
<sequence>MNQMKTNYSPVFLTAIMNGFTGSYTKKLKELRDELMATYPTDAKEIQKAYYSVKAEVVGRCNFL</sequence>
<evidence type="ECO:0000313" key="1">
    <source>
        <dbReference type="EMBL" id="EKB46308.1"/>
    </source>
</evidence>
<dbReference type="PATRIC" id="fig|1224748.3.peg.526"/>
<dbReference type="RefSeq" id="WP_008403753.1">
    <property type="nucleotide sequence ID" value="NZ_AMCK01000002.1"/>
</dbReference>
<comment type="caution">
    <text evidence="1">The sequence shown here is derived from an EMBL/GenBank/DDBJ whole genome shotgun (WGS) entry which is preliminary data.</text>
</comment>
<dbReference type="AlphaFoldDB" id="K1L710"/>
<name>K1L710_9BACL</name>
<accession>K1L710</accession>
<evidence type="ECO:0000313" key="2">
    <source>
        <dbReference type="Proteomes" id="UP000004738"/>
    </source>
</evidence>
<proteinExistence type="predicted"/>
<protein>
    <submittedName>
        <fullName evidence="1">Uncharacterized protein</fullName>
    </submittedName>
</protein>